<evidence type="ECO:0000256" key="9">
    <source>
        <dbReference type="PIRSR" id="PIRSR600269-50"/>
    </source>
</evidence>
<feature type="active site" description="Schiff-base intermediate with substrate; via topaquinone" evidence="9">
    <location>
        <position position="394"/>
    </location>
</feature>
<evidence type="ECO:0000256" key="2">
    <source>
        <dbReference type="ARBA" id="ARBA00007983"/>
    </source>
</evidence>
<dbReference type="EMBL" id="LKCW01000229">
    <property type="protein sequence ID" value="KPM35853.1"/>
    <property type="molecule type" value="Genomic_DNA"/>
</dbReference>
<keyword evidence="5 9" id="KW-0801">TPQ</keyword>
<keyword evidence="8" id="KW-1015">Disulfide bond</keyword>
<evidence type="ECO:0000256" key="7">
    <source>
        <dbReference type="ARBA" id="ARBA00023008"/>
    </source>
</evidence>
<dbReference type="OrthoDB" id="5379943at2759"/>
<evidence type="ECO:0000256" key="1">
    <source>
        <dbReference type="ARBA" id="ARBA00001935"/>
    </source>
</evidence>
<comment type="PTM">
    <text evidence="10 11">Topaquinone (TPQ) is generated by copper-dependent autoxidation of a specific tyrosyl residue.</text>
</comment>
<evidence type="ECO:0000256" key="8">
    <source>
        <dbReference type="ARBA" id="ARBA00023157"/>
    </source>
</evidence>
<dbReference type="PROSITE" id="PS01164">
    <property type="entry name" value="COPPER_AMINE_OXID_1"/>
    <property type="match status" value="1"/>
</dbReference>
<dbReference type="SUPFAM" id="SSF49998">
    <property type="entry name" value="Amine oxidase catalytic domain"/>
    <property type="match status" value="1"/>
</dbReference>
<dbReference type="EC" id="1.4.3.-" evidence="11"/>
<evidence type="ECO:0000256" key="12">
    <source>
        <dbReference type="SAM" id="MobiDB-lite"/>
    </source>
</evidence>
<dbReference type="InterPro" id="IPR049948">
    <property type="entry name" value="Cu_Am_ox_TPQ-bd"/>
</dbReference>
<evidence type="ECO:0000256" key="11">
    <source>
        <dbReference type="RuleBase" id="RU000672"/>
    </source>
</evidence>
<dbReference type="InterPro" id="IPR015802">
    <property type="entry name" value="Cu_amine_oxidase_N3"/>
</dbReference>
<name>A0A0P7B9V4_9HYPO</name>
<feature type="domain" description="Copper amine oxidase catalytic" evidence="13">
    <location>
        <begin position="238"/>
        <end position="638"/>
    </location>
</feature>
<dbReference type="PANTHER" id="PTHR10638">
    <property type="entry name" value="COPPER AMINE OXIDASE"/>
    <property type="match status" value="1"/>
</dbReference>
<dbReference type="GO" id="GO:0048038">
    <property type="term" value="F:quinone binding"/>
    <property type="evidence" value="ECO:0007669"/>
    <property type="project" value="InterPro"/>
</dbReference>
<accession>A0A0P7B9V4</accession>
<evidence type="ECO:0000256" key="5">
    <source>
        <dbReference type="ARBA" id="ARBA00022772"/>
    </source>
</evidence>
<evidence type="ECO:0000256" key="10">
    <source>
        <dbReference type="PIRSR" id="PIRSR600269-51"/>
    </source>
</evidence>
<dbReference type="InterPro" id="IPR000269">
    <property type="entry name" value="Cu_amine_oxidase"/>
</dbReference>
<keyword evidence="4 11" id="KW-0479">Metal-binding</keyword>
<dbReference type="AlphaFoldDB" id="A0A0P7B9V4"/>
<comment type="cofactor">
    <cofactor evidence="11">
        <name>Cu cation</name>
        <dbReference type="ChEBI" id="CHEBI:23378"/>
    </cofactor>
    <text evidence="11">Contains 1 topaquinone per subunit.</text>
</comment>
<feature type="modified residue" description="2',4',5'-topaquinone" evidence="10">
    <location>
        <position position="394"/>
    </location>
</feature>
<feature type="domain" description="Copper amine oxidase N3-terminal" evidence="14">
    <location>
        <begin position="106"/>
        <end position="193"/>
    </location>
</feature>
<dbReference type="InterPro" id="IPR016182">
    <property type="entry name" value="Cu_amine_oxidase_N-reg"/>
</dbReference>
<dbReference type="InterPro" id="IPR036460">
    <property type="entry name" value="Cu_amine_oxidase_C_sf"/>
</dbReference>
<comment type="similarity">
    <text evidence="2 11">Belongs to the copper/topaquinone oxidase family.</text>
</comment>
<keyword evidence="7 11" id="KW-0186">Copper</keyword>
<dbReference type="GO" id="GO:0009308">
    <property type="term" value="P:amine metabolic process"/>
    <property type="evidence" value="ECO:0007669"/>
    <property type="project" value="UniProtKB-UniRule"/>
</dbReference>
<keyword evidence="16" id="KW-1185">Reference proteome</keyword>
<dbReference type="Pfam" id="PF02728">
    <property type="entry name" value="Cu_amine_oxidN3"/>
    <property type="match status" value="1"/>
</dbReference>
<gene>
    <name evidence="15" type="ORF">AK830_g10724</name>
</gene>
<evidence type="ECO:0000256" key="4">
    <source>
        <dbReference type="ARBA" id="ARBA00022723"/>
    </source>
</evidence>
<feature type="active site" description="Proton acceptor" evidence="9">
    <location>
        <position position="310"/>
    </location>
</feature>
<dbReference type="STRING" id="78410.A0A0P7B9V4"/>
<dbReference type="Proteomes" id="UP000050424">
    <property type="component" value="Unassembled WGS sequence"/>
</dbReference>
<comment type="subunit">
    <text evidence="3">Homodimer.</text>
</comment>
<organism evidence="15 16">
    <name type="scientific">Neonectria ditissima</name>
    <dbReference type="NCBI Taxonomy" id="78410"/>
    <lineage>
        <taxon>Eukaryota</taxon>
        <taxon>Fungi</taxon>
        <taxon>Dikarya</taxon>
        <taxon>Ascomycota</taxon>
        <taxon>Pezizomycotina</taxon>
        <taxon>Sordariomycetes</taxon>
        <taxon>Hypocreomycetidae</taxon>
        <taxon>Hypocreales</taxon>
        <taxon>Nectriaceae</taxon>
        <taxon>Neonectria</taxon>
    </lineage>
</organism>
<protein>
    <recommendedName>
        <fullName evidence="11">Amine oxidase</fullName>
        <ecNumber evidence="11">1.4.3.-</ecNumber>
    </recommendedName>
</protein>
<dbReference type="FunFam" id="2.70.98.20:FF:000001">
    <property type="entry name" value="Amine oxidase"/>
    <property type="match status" value="1"/>
</dbReference>
<dbReference type="GO" id="GO:0005507">
    <property type="term" value="F:copper ion binding"/>
    <property type="evidence" value="ECO:0007669"/>
    <property type="project" value="InterPro"/>
</dbReference>
<dbReference type="SUPFAM" id="SSF54416">
    <property type="entry name" value="Amine oxidase N-terminal region"/>
    <property type="match status" value="2"/>
</dbReference>
<dbReference type="GO" id="GO:0008131">
    <property type="term" value="F:primary methylamine oxidase activity"/>
    <property type="evidence" value="ECO:0007669"/>
    <property type="project" value="InterPro"/>
</dbReference>
<comment type="caution">
    <text evidence="15">The sequence shown here is derived from an EMBL/GenBank/DDBJ whole genome shotgun (WGS) entry which is preliminary data.</text>
</comment>
<dbReference type="Gene3D" id="2.70.98.20">
    <property type="entry name" value="Copper amine oxidase, catalytic domain"/>
    <property type="match status" value="1"/>
</dbReference>
<dbReference type="PANTHER" id="PTHR10638:SF33">
    <property type="entry name" value="AMINE OXIDASE"/>
    <property type="match status" value="1"/>
</dbReference>
<evidence type="ECO:0000313" key="15">
    <source>
        <dbReference type="EMBL" id="KPM35853.1"/>
    </source>
</evidence>
<comment type="cofactor">
    <cofactor evidence="1">
        <name>Cu cation</name>
        <dbReference type="ChEBI" id="CHEBI:23378"/>
    </cofactor>
</comment>
<proteinExistence type="inferred from homology"/>
<reference evidence="15 16" key="1">
    <citation type="submission" date="2015-09" db="EMBL/GenBank/DDBJ databases">
        <title>Draft genome of a European isolate of the apple canker pathogen Neonectria ditissima.</title>
        <authorList>
            <person name="Gomez-Cortecero A."/>
            <person name="Harrison R.J."/>
            <person name="Armitage A.D."/>
        </authorList>
    </citation>
    <scope>NUCLEOTIDE SEQUENCE [LARGE SCALE GENOMIC DNA]</scope>
    <source>
        <strain evidence="15 16">R09/05</strain>
    </source>
</reference>
<evidence type="ECO:0000313" key="16">
    <source>
        <dbReference type="Proteomes" id="UP000050424"/>
    </source>
</evidence>
<dbReference type="InterPro" id="IPR015798">
    <property type="entry name" value="Cu_amine_oxidase_C"/>
</dbReference>
<evidence type="ECO:0000256" key="3">
    <source>
        <dbReference type="ARBA" id="ARBA00011738"/>
    </source>
</evidence>
<dbReference type="Pfam" id="PF01179">
    <property type="entry name" value="Cu_amine_oxid"/>
    <property type="match status" value="1"/>
</dbReference>
<keyword evidence="6 11" id="KW-0560">Oxidoreductase</keyword>
<sequence>MSYHPLDPASAEEILDATSFVKEAYNGIELHFKGGGLEEPSKSTLVEYLDAEHNGDHLPSVSRCIYLNWYIKKTPRFFQAIVDITNRKLILHEELSRNYHGPADGVEMDEVSRAVLADSRVKKEIERLQINLETVVPDPWDFGVDGSDTQSRRSQVFMYTRNPKNNDPESNIYAFPLDFMVVVDLTTMKIAEIIHLPLGIDEKTSPHRTGTRTTPQNELEYDHRLQKETPRETLKPYQVIQPEGASFTVKGHLVEWDQWRFRVGFNWREGLTLHDVCFDGKSVFYRLSLSEIFIPYGDPRNPVSRKAAFDLGSVGAGVTANNLQLGCDCLGMIKYLDGHVVKSDGNPDPRPNAICIHEIDNGIQWKHTNFRTGNATVVRKRQLVLQTILTVANYEYIFMWYFDQTSEITFETRATGILSTQPVDSDPSVQVPWGTRVADGVLAAYHQHFFNLRIDPAIGNSKNSFSSTDSVPMPWDEVINPLGVGYVTQESILHCAGHVNDDVAQGRVLKVINENILNPVSHTPIGYKIVPHRSQMLLANPGSWHWKRSEYAEHPIWVTKYQDRQLFPAGDFTNLSVGGTGIKSWVDKKDTVRNEDIVIWHTFGLTHNPRVEDFPVMPVEIAQVHLKPFNYFSQNPSINAAPSSQALNASTPYRGPACCNDENSQDSP</sequence>
<evidence type="ECO:0000259" key="14">
    <source>
        <dbReference type="Pfam" id="PF02728"/>
    </source>
</evidence>
<evidence type="ECO:0000259" key="13">
    <source>
        <dbReference type="Pfam" id="PF01179"/>
    </source>
</evidence>
<dbReference type="Gene3D" id="3.10.450.40">
    <property type="match status" value="2"/>
</dbReference>
<feature type="region of interest" description="Disordered" evidence="12">
    <location>
        <begin position="643"/>
        <end position="668"/>
    </location>
</feature>
<evidence type="ECO:0000256" key="6">
    <source>
        <dbReference type="ARBA" id="ARBA00023002"/>
    </source>
</evidence>